<dbReference type="Proteomes" id="UP000054279">
    <property type="component" value="Unassembled WGS sequence"/>
</dbReference>
<organism evidence="1 2">
    <name type="scientific">Sphaerobolus stellatus (strain SS14)</name>
    <dbReference type="NCBI Taxonomy" id="990650"/>
    <lineage>
        <taxon>Eukaryota</taxon>
        <taxon>Fungi</taxon>
        <taxon>Dikarya</taxon>
        <taxon>Basidiomycota</taxon>
        <taxon>Agaricomycotina</taxon>
        <taxon>Agaricomycetes</taxon>
        <taxon>Phallomycetidae</taxon>
        <taxon>Geastrales</taxon>
        <taxon>Sphaerobolaceae</taxon>
        <taxon>Sphaerobolus</taxon>
    </lineage>
</organism>
<dbReference type="HOGENOM" id="CLU_2484757_0_0_1"/>
<sequence length="87" mass="9371">MPRVSRSKEVWSALWNLESHTRSQNSLPPFQAVSRGQEVAEDIPGEAAVESGETAVPPSLLLSTRTTGEPTKRHILAVANGTPPARL</sequence>
<dbReference type="AlphaFoldDB" id="A0A0C9VGE3"/>
<proteinExistence type="predicted"/>
<gene>
    <name evidence="1" type="ORF">M422DRAFT_261030</name>
</gene>
<name>A0A0C9VGE3_SPHS4</name>
<reference evidence="1 2" key="1">
    <citation type="submission" date="2014-06" db="EMBL/GenBank/DDBJ databases">
        <title>Evolutionary Origins and Diversification of the Mycorrhizal Mutualists.</title>
        <authorList>
            <consortium name="DOE Joint Genome Institute"/>
            <consortium name="Mycorrhizal Genomics Consortium"/>
            <person name="Kohler A."/>
            <person name="Kuo A."/>
            <person name="Nagy L.G."/>
            <person name="Floudas D."/>
            <person name="Copeland A."/>
            <person name="Barry K.W."/>
            <person name="Cichocki N."/>
            <person name="Veneault-Fourrey C."/>
            <person name="LaButti K."/>
            <person name="Lindquist E.A."/>
            <person name="Lipzen A."/>
            <person name="Lundell T."/>
            <person name="Morin E."/>
            <person name="Murat C."/>
            <person name="Riley R."/>
            <person name="Ohm R."/>
            <person name="Sun H."/>
            <person name="Tunlid A."/>
            <person name="Henrissat B."/>
            <person name="Grigoriev I.V."/>
            <person name="Hibbett D.S."/>
            <person name="Martin F."/>
        </authorList>
    </citation>
    <scope>NUCLEOTIDE SEQUENCE [LARGE SCALE GENOMIC DNA]</scope>
    <source>
        <strain evidence="1 2">SS14</strain>
    </source>
</reference>
<accession>A0A0C9VGE3</accession>
<protein>
    <submittedName>
        <fullName evidence="1">Uncharacterized protein</fullName>
    </submittedName>
</protein>
<evidence type="ECO:0000313" key="2">
    <source>
        <dbReference type="Proteomes" id="UP000054279"/>
    </source>
</evidence>
<keyword evidence="2" id="KW-1185">Reference proteome</keyword>
<dbReference type="EMBL" id="KN837176">
    <property type="protein sequence ID" value="KIJ36675.1"/>
    <property type="molecule type" value="Genomic_DNA"/>
</dbReference>
<evidence type="ECO:0000313" key="1">
    <source>
        <dbReference type="EMBL" id="KIJ36675.1"/>
    </source>
</evidence>